<protein>
    <submittedName>
        <fullName evidence="1">Uncharacterized protein</fullName>
    </submittedName>
</protein>
<evidence type="ECO:0000313" key="2">
    <source>
        <dbReference type="Proteomes" id="UP000003676"/>
    </source>
</evidence>
<dbReference type="HOGENOM" id="CLU_2860426_0_0_7"/>
<dbReference type="Proteomes" id="UP000003676">
    <property type="component" value="Unassembled WGS sequence"/>
</dbReference>
<dbReference type="RefSeq" id="WP_006003745.1">
    <property type="nucleotide sequence ID" value="NZ_DS996351.1"/>
</dbReference>
<name>B6WQ43_9BACT</name>
<comment type="caution">
    <text evidence="1">The sequence shown here is derived from an EMBL/GenBank/DDBJ whole genome shotgun (WGS) entry which is preliminary data.</text>
</comment>
<gene>
    <name evidence="1" type="ORF">DESPIG_00166</name>
</gene>
<accession>B6WQ43</accession>
<sequence>MGTQTNNESTTEALVNLADAFEKVAAAIEEQEINEKTAGYSADYGSLSGMAIPEGDALTNFLLR</sequence>
<proteinExistence type="predicted"/>
<reference evidence="1 2" key="1">
    <citation type="submission" date="2008-10" db="EMBL/GenBank/DDBJ databases">
        <title>Draft genome sequence of Desulvovibrio piger (ATCC 29098).</title>
        <authorList>
            <person name="Sudarsanam P."/>
            <person name="Ley R."/>
            <person name="Guruge J."/>
            <person name="Turnbaugh P.J."/>
            <person name="Mahowald M."/>
            <person name="Liep D."/>
            <person name="Gordon J."/>
        </authorList>
    </citation>
    <scope>NUCLEOTIDE SEQUENCE [LARGE SCALE GENOMIC DNA]</scope>
    <source>
        <strain evidence="1 2">ATCC 29098</strain>
    </source>
</reference>
<reference evidence="1 2" key="2">
    <citation type="submission" date="2008-10" db="EMBL/GenBank/DDBJ databases">
        <authorList>
            <person name="Fulton L."/>
            <person name="Clifton S."/>
            <person name="Fulton B."/>
            <person name="Xu J."/>
            <person name="Minx P."/>
            <person name="Pepin K.H."/>
            <person name="Johnson M."/>
            <person name="Bhonagiri V."/>
            <person name="Nash W.E."/>
            <person name="Mardis E.R."/>
            <person name="Wilson R.K."/>
        </authorList>
    </citation>
    <scope>NUCLEOTIDE SEQUENCE [LARGE SCALE GENOMIC DNA]</scope>
    <source>
        <strain evidence="1 2">ATCC 29098</strain>
    </source>
</reference>
<organism evidence="1 2">
    <name type="scientific">Desulfovibrio piger ATCC 29098</name>
    <dbReference type="NCBI Taxonomy" id="411464"/>
    <lineage>
        <taxon>Bacteria</taxon>
        <taxon>Pseudomonadati</taxon>
        <taxon>Thermodesulfobacteriota</taxon>
        <taxon>Desulfovibrionia</taxon>
        <taxon>Desulfovibrionales</taxon>
        <taxon>Desulfovibrionaceae</taxon>
        <taxon>Desulfovibrio</taxon>
    </lineage>
</organism>
<dbReference type="EMBL" id="ABXU01000008">
    <property type="protein sequence ID" value="EEB34913.1"/>
    <property type="molecule type" value="Genomic_DNA"/>
</dbReference>
<evidence type="ECO:0000313" key="1">
    <source>
        <dbReference type="EMBL" id="EEB34913.1"/>
    </source>
</evidence>
<dbReference type="AlphaFoldDB" id="B6WQ43"/>